<evidence type="ECO:0000313" key="3">
    <source>
        <dbReference type="EMBL" id="KAF3440575.1"/>
    </source>
</evidence>
<feature type="domain" description="NET" evidence="2">
    <location>
        <begin position="56"/>
        <end position="91"/>
    </location>
</feature>
<keyword evidence="4" id="KW-1185">Reference proteome</keyword>
<dbReference type="EMBL" id="VOIH02000008">
    <property type="protein sequence ID" value="KAF3440575.1"/>
    <property type="molecule type" value="Genomic_DNA"/>
</dbReference>
<organism evidence="3 4">
    <name type="scientific">Rhamnella rubrinervis</name>
    <dbReference type="NCBI Taxonomy" id="2594499"/>
    <lineage>
        <taxon>Eukaryota</taxon>
        <taxon>Viridiplantae</taxon>
        <taxon>Streptophyta</taxon>
        <taxon>Embryophyta</taxon>
        <taxon>Tracheophyta</taxon>
        <taxon>Spermatophyta</taxon>
        <taxon>Magnoliopsida</taxon>
        <taxon>eudicotyledons</taxon>
        <taxon>Gunneridae</taxon>
        <taxon>Pentapetalae</taxon>
        <taxon>rosids</taxon>
        <taxon>fabids</taxon>
        <taxon>Rosales</taxon>
        <taxon>Rhamnaceae</taxon>
        <taxon>rhamnoid group</taxon>
        <taxon>Rhamneae</taxon>
        <taxon>Rhamnella</taxon>
    </lineage>
</organism>
<dbReference type="Proteomes" id="UP000796880">
    <property type="component" value="Unassembled WGS sequence"/>
</dbReference>
<dbReference type="Gene3D" id="1.20.1270.220">
    <property type="match status" value="1"/>
</dbReference>
<dbReference type="Pfam" id="PF17035">
    <property type="entry name" value="BET"/>
    <property type="match status" value="1"/>
</dbReference>
<gene>
    <name evidence="3" type="ORF">FNV43_RR18859</name>
</gene>
<dbReference type="OrthoDB" id="21449at2759"/>
<accession>A0A8K0GY52</accession>
<evidence type="ECO:0000313" key="4">
    <source>
        <dbReference type="Proteomes" id="UP000796880"/>
    </source>
</evidence>
<evidence type="ECO:0000256" key="1">
    <source>
        <dbReference type="SAM" id="MobiDB-lite"/>
    </source>
</evidence>
<sequence>MGHSSGVDDDLKFLLENDDSIRVEETVKNYSDELSATLRYMELQLEELLDLVMSKPMTLAEKRKLWKVIQVLTPKHLDHVVKIIQRSNPAETKYILWICHVPQNIFCGALDDLFCEIATVGYSLFDVAVEEGPSKATTDDNLHDGAMANEEEEGCEQERPSSFTDFTEPPEDGDVEGDGMENATDLEYMESTRRVHKKRTKTTGQELTKWKKIEIKLAVDIPEDIMRLVGVNSQTLITEKSCVVLGFAPVIVAGWKDIKKEKGDDLLCEMRF</sequence>
<reference evidence="3" key="1">
    <citation type="submission" date="2020-03" db="EMBL/GenBank/DDBJ databases">
        <title>A high-quality chromosome-level genome assembly of a woody plant with both climbing and erect habits, Rhamnella rubrinervis.</title>
        <authorList>
            <person name="Lu Z."/>
            <person name="Yang Y."/>
            <person name="Zhu X."/>
            <person name="Sun Y."/>
        </authorList>
    </citation>
    <scope>NUCLEOTIDE SEQUENCE</scope>
    <source>
        <strain evidence="3">BYM</strain>
        <tissue evidence="3">Leaf</tissue>
    </source>
</reference>
<feature type="region of interest" description="Disordered" evidence="1">
    <location>
        <begin position="149"/>
        <end position="180"/>
    </location>
</feature>
<comment type="caution">
    <text evidence="3">The sequence shown here is derived from an EMBL/GenBank/DDBJ whole genome shotgun (WGS) entry which is preliminary data.</text>
</comment>
<dbReference type="InterPro" id="IPR038336">
    <property type="entry name" value="NET_sf"/>
</dbReference>
<dbReference type="InterPro" id="IPR027353">
    <property type="entry name" value="NET_dom"/>
</dbReference>
<name>A0A8K0GY52_9ROSA</name>
<dbReference type="AlphaFoldDB" id="A0A8K0GY52"/>
<feature type="compositionally biased region" description="Acidic residues" evidence="1">
    <location>
        <begin position="168"/>
        <end position="179"/>
    </location>
</feature>
<protein>
    <recommendedName>
        <fullName evidence="2">NET domain-containing protein</fullName>
    </recommendedName>
</protein>
<evidence type="ECO:0000259" key="2">
    <source>
        <dbReference type="Pfam" id="PF17035"/>
    </source>
</evidence>
<proteinExistence type="predicted"/>